<evidence type="ECO:0000313" key="3">
    <source>
        <dbReference type="Proteomes" id="UP001597365"/>
    </source>
</evidence>
<proteinExistence type="predicted"/>
<accession>A0ABW4PQF6</accession>
<dbReference type="Pfam" id="PF13560">
    <property type="entry name" value="HTH_31"/>
    <property type="match status" value="1"/>
</dbReference>
<keyword evidence="3" id="KW-1185">Reference proteome</keyword>
<sequence length="130" mass="14685">MLEETRDQLSRLTRERRAELGVSLARVAEASGDPTLHSSWITRLEQGKIREIPSRERLEALARGLRLPPQQVARAAGQQFLGISEEYSTDGDARAIVDYLETFSEEDRRALRAMVEAFARSRRSGEDDGQ</sequence>
<dbReference type="InterPro" id="IPR010982">
    <property type="entry name" value="Lambda_DNA-bd_dom_sf"/>
</dbReference>
<name>A0ABW4PQF6_9ACTN</name>
<dbReference type="InterPro" id="IPR001387">
    <property type="entry name" value="Cro/C1-type_HTH"/>
</dbReference>
<dbReference type="SUPFAM" id="SSF47413">
    <property type="entry name" value="lambda repressor-like DNA-binding domains"/>
    <property type="match status" value="1"/>
</dbReference>
<dbReference type="RefSeq" id="WP_380903365.1">
    <property type="nucleotide sequence ID" value="NZ_JBHUFU010000015.1"/>
</dbReference>
<reference evidence="3" key="1">
    <citation type="journal article" date="2019" name="Int. J. Syst. Evol. Microbiol.">
        <title>The Global Catalogue of Microorganisms (GCM) 10K type strain sequencing project: providing services to taxonomists for standard genome sequencing and annotation.</title>
        <authorList>
            <consortium name="The Broad Institute Genomics Platform"/>
            <consortium name="The Broad Institute Genome Sequencing Center for Infectious Disease"/>
            <person name="Wu L."/>
            <person name="Ma J."/>
        </authorList>
    </citation>
    <scope>NUCLEOTIDE SEQUENCE [LARGE SCALE GENOMIC DNA]</scope>
    <source>
        <strain evidence="3">CGMCC 4.7455</strain>
    </source>
</reference>
<evidence type="ECO:0000313" key="2">
    <source>
        <dbReference type="EMBL" id="MFD1832449.1"/>
    </source>
</evidence>
<feature type="domain" description="HTH cro/C1-type" evidence="1">
    <location>
        <begin position="11"/>
        <end position="72"/>
    </location>
</feature>
<protein>
    <submittedName>
        <fullName evidence="2">Helix-turn-helix domain-containing protein</fullName>
    </submittedName>
</protein>
<dbReference type="EMBL" id="JBHUFU010000015">
    <property type="protein sequence ID" value="MFD1832449.1"/>
    <property type="molecule type" value="Genomic_DNA"/>
</dbReference>
<dbReference type="Proteomes" id="UP001597365">
    <property type="component" value="Unassembled WGS sequence"/>
</dbReference>
<dbReference type="SMART" id="SM00530">
    <property type="entry name" value="HTH_XRE"/>
    <property type="match status" value="1"/>
</dbReference>
<comment type="caution">
    <text evidence="2">The sequence shown here is derived from an EMBL/GenBank/DDBJ whole genome shotgun (WGS) entry which is preliminary data.</text>
</comment>
<organism evidence="2 3">
    <name type="scientific">Streptomyces desertarenae</name>
    <dbReference type="NCBI Taxonomy" id="2666184"/>
    <lineage>
        <taxon>Bacteria</taxon>
        <taxon>Bacillati</taxon>
        <taxon>Actinomycetota</taxon>
        <taxon>Actinomycetes</taxon>
        <taxon>Kitasatosporales</taxon>
        <taxon>Streptomycetaceae</taxon>
        <taxon>Streptomyces</taxon>
    </lineage>
</organism>
<evidence type="ECO:0000259" key="1">
    <source>
        <dbReference type="SMART" id="SM00530"/>
    </source>
</evidence>
<gene>
    <name evidence="2" type="ORF">ACFSJS_22780</name>
</gene>
<dbReference type="Gene3D" id="1.10.260.40">
    <property type="entry name" value="lambda repressor-like DNA-binding domains"/>
    <property type="match status" value="1"/>
</dbReference>